<name>A0A833VMG0_9POAL</name>
<feature type="binding site" evidence="14">
    <location>
        <position position="412"/>
    </location>
    <ligand>
        <name>ATP</name>
        <dbReference type="ChEBI" id="CHEBI:30616"/>
    </ligand>
</feature>
<keyword evidence="18" id="KW-0675">Receptor</keyword>
<evidence type="ECO:0000256" key="3">
    <source>
        <dbReference type="ARBA" id="ARBA00022475"/>
    </source>
</evidence>
<evidence type="ECO:0000256" key="8">
    <source>
        <dbReference type="ARBA" id="ARBA00022777"/>
    </source>
</evidence>
<comment type="catalytic activity">
    <reaction evidence="13">
        <text>L-seryl-[protein] + ATP = O-phospho-L-seryl-[protein] + ADP + H(+)</text>
        <dbReference type="Rhea" id="RHEA:17989"/>
        <dbReference type="Rhea" id="RHEA-COMP:9863"/>
        <dbReference type="Rhea" id="RHEA-COMP:11604"/>
        <dbReference type="ChEBI" id="CHEBI:15378"/>
        <dbReference type="ChEBI" id="CHEBI:29999"/>
        <dbReference type="ChEBI" id="CHEBI:30616"/>
        <dbReference type="ChEBI" id="CHEBI:83421"/>
        <dbReference type="ChEBI" id="CHEBI:456216"/>
        <dbReference type="EC" id="2.7.11.1"/>
    </reaction>
</comment>
<keyword evidence="11 16" id="KW-0472">Membrane</keyword>
<dbReference type="InterPro" id="IPR011009">
    <property type="entry name" value="Kinase-like_dom_sf"/>
</dbReference>
<dbReference type="PROSITE" id="PS00107">
    <property type="entry name" value="PROTEIN_KINASE_ATP"/>
    <property type="match status" value="1"/>
</dbReference>
<evidence type="ECO:0000259" key="17">
    <source>
        <dbReference type="PROSITE" id="PS50011"/>
    </source>
</evidence>
<feature type="region of interest" description="Disordered" evidence="15">
    <location>
        <begin position="333"/>
        <end position="358"/>
    </location>
</feature>
<dbReference type="SUPFAM" id="SSF56112">
    <property type="entry name" value="Protein kinase-like (PK-like)"/>
    <property type="match status" value="1"/>
</dbReference>
<evidence type="ECO:0000313" key="18">
    <source>
        <dbReference type="EMBL" id="KAF3332775.1"/>
    </source>
</evidence>
<evidence type="ECO:0000256" key="13">
    <source>
        <dbReference type="ARBA" id="ARBA00048679"/>
    </source>
</evidence>
<evidence type="ECO:0000256" key="7">
    <source>
        <dbReference type="ARBA" id="ARBA00022741"/>
    </source>
</evidence>
<dbReference type="InterPro" id="IPR017441">
    <property type="entry name" value="Protein_kinase_ATP_BS"/>
</dbReference>
<feature type="compositionally biased region" description="Low complexity" evidence="15">
    <location>
        <begin position="160"/>
        <end position="174"/>
    </location>
</feature>
<keyword evidence="7 14" id="KW-0547">Nucleotide-binding</keyword>
<keyword evidence="19" id="KW-1185">Reference proteome</keyword>
<comment type="catalytic activity">
    <reaction evidence="12">
        <text>L-threonyl-[protein] + ATP = O-phospho-L-threonyl-[protein] + ADP + H(+)</text>
        <dbReference type="Rhea" id="RHEA:46608"/>
        <dbReference type="Rhea" id="RHEA-COMP:11060"/>
        <dbReference type="Rhea" id="RHEA-COMP:11605"/>
        <dbReference type="ChEBI" id="CHEBI:15378"/>
        <dbReference type="ChEBI" id="CHEBI:30013"/>
        <dbReference type="ChEBI" id="CHEBI:30616"/>
        <dbReference type="ChEBI" id="CHEBI:61977"/>
        <dbReference type="ChEBI" id="CHEBI:456216"/>
        <dbReference type="EC" id="2.7.11.1"/>
    </reaction>
</comment>
<dbReference type="GO" id="GO:0005886">
    <property type="term" value="C:plasma membrane"/>
    <property type="evidence" value="ECO:0007669"/>
    <property type="project" value="UniProtKB-SubCell"/>
</dbReference>
<dbReference type="AlphaFoldDB" id="A0A833VMG0"/>
<feature type="compositionally biased region" description="Low complexity" evidence="15">
    <location>
        <begin position="337"/>
        <end position="358"/>
    </location>
</feature>
<feature type="compositionally biased region" description="Polar residues" evidence="15">
    <location>
        <begin position="175"/>
        <end position="204"/>
    </location>
</feature>
<accession>A0A833VMG0</accession>
<evidence type="ECO:0000256" key="15">
    <source>
        <dbReference type="SAM" id="MobiDB-lite"/>
    </source>
</evidence>
<keyword evidence="8 18" id="KW-0418">Kinase</keyword>
<dbReference type="InterPro" id="IPR047117">
    <property type="entry name" value="PERK1-13-like"/>
</dbReference>
<dbReference type="InterPro" id="IPR000719">
    <property type="entry name" value="Prot_kinase_dom"/>
</dbReference>
<feature type="compositionally biased region" description="Low complexity" evidence="15">
    <location>
        <begin position="48"/>
        <end position="67"/>
    </location>
</feature>
<keyword evidence="5" id="KW-0808">Transferase</keyword>
<dbReference type="PANTHER" id="PTHR47982">
    <property type="entry name" value="PROLINE-RICH RECEPTOR-LIKE PROTEIN KINASE PERK4"/>
    <property type="match status" value="1"/>
</dbReference>
<evidence type="ECO:0000256" key="10">
    <source>
        <dbReference type="ARBA" id="ARBA00022989"/>
    </source>
</evidence>
<dbReference type="FunFam" id="3.30.200.20:FF:000212">
    <property type="entry name" value="Proline-rich receptor-like protein kinase PERK8"/>
    <property type="match status" value="1"/>
</dbReference>
<feature type="region of interest" description="Disordered" evidence="15">
    <location>
        <begin position="1"/>
        <end position="205"/>
    </location>
</feature>
<dbReference type="GO" id="GO:0005524">
    <property type="term" value="F:ATP binding"/>
    <property type="evidence" value="ECO:0007669"/>
    <property type="project" value="UniProtKB-UniRule"/>
</dbReference>
<feature type="transmembrane region" description="Helical" evidence="16">
    <location>
        <begin position="268"/>
        <end position="288"/>
    </location>
</feature>
<dbReference type="EMBL" id="SWLB01000011">
    <property type="protein sequence ID" value="KAF3332775.1"/>
    <property type="molecule type" value="Genomic_DNA"/>
</dbReference>
<evidence type="ECO:0000256" key="14">
    <source>
        <dbReference type="PROSITE-ProRule" id="PRU10141"/>
    </source>
</evidence>
<evidence type="ECO:0000256" key="11">
    <source>
        <dbReference type="ARBA" id="ARBA00023136"/>
    </source>
</evidence>
<evidence type="ECO:0000256" key="4">
    <source>
        <dbReference type="ARBA" id="ARBA00022527"/>
    </source>
</evidence>
<keyword evidence="6 16" id="KW-0812">Transmembrane</keyword>
<dbReference type="OrthoDB" id="4062651at2759"/>
<organism evidence="18 19">
    <name type="scientific">Carex littledalei</name>
    <dbReference type="NCBI Taxonomy" id="544730"/>
    <lineage>
        <taxon>Eukaryota</taxon>
        <taxon>Viridiplantae</taxon>
        <taxon>Streptophyta</taxon>
        <taxon>Embryophyta</taxon>
        <taxon>Tracheophyta</taxon>
        <taxon>Spermatophyta</taxon>
        <taxon>Magnoliopsida</taxon>
        <taxon>Liliopsida</taxon>
        <taxon>Poales</taxon>
        <taxon>Cyperaceae</taxon>
        <taxon>Cyperoideae</taxon>
        <taxon>Cariceae</taxon>
        <taxon>Carex</taxon>
        <taxon>Carex subgen. Euthyceras</taxon>
    </lineage>
</organism>
<evidence type="ECO:0000256" key="1">
    <source>
        <dbReference type="ARBA" id="ARBA00004162"/>
    </source>
</evidence>
<evidence type="ECO:0000256" key="12">
    <source>
        <dbReference type="ARBA" id="ARBA00047899"/>
    </source>
</evidence>
<dbReference type="PANTHER" id="PTHR47982:SF44">
    <property type="entry name" value="PROLINE-RICH RECEPTOR-LIKE PROTEIN KINASE PERK13-RELATED"/>
    <property type="match status" value="1"/>
</dbReference>
<dbReference type="Gene3D" id="3.30.200.20">
    <property type="entry name" value="Phosphorylase Kinase, domain 1"/>
    <property type="match status" value="1"/>
</dbReference>
<feature type="compositionally biased region" description="Low complexity" evidence="15">
    <location>
        <begin position="1"/>
        <end position="40"/>
    </location>
</feature>
<feature type="region of interest" description="Disordered" evidence="15">
    <location>
        <begin position="697"/>
        <end position="726"/>
    </location>
</feature>
<dbReference type="Pfam" id="PF00069">
    <property type="entry name" value="Pkinase"/>
    <property type="match status" value="1"/>
</dbReference>
<evidence type="ECO:0000256" key="9">
    <source>
        <dbReference type="ARBA" id="ARBA00022840"/>
    </source>
</evidence>
<protein>
    <recommendedName>
        <fullName evidence="2">non-specific serine/threonine protein kinase</fullName>
        <ecNumber evidence="2">2.7.11.1</ecNumber>
    </recommendedName>
</protein>
<evidence type="ECO:0000256" key="2">
    <source>
        <dbReference type="ARBA" id="ARBA00012513"/>
    </source>
</evidence>
<dbReference type="GO" id="GO:0004674">
    <property type="term" value="F:protein serine/threonine kinase activity"/>
    <property type="evidence" value="ECO:0007669"/>
    <property type="project" value="UniProtKB-KW"/>
</dbReference>
<feature type="compositionally biased region" description="Polar residues" evidence="15">
    <location>
        <begin position="68"/>
        <end position="82"/>
    </location>
</feature>
<evidence type="ECO:0000256" key="6">
    <source>
        <dbReference type="ARBA" id="ARBA00022692"/>
    </source>
</evidence>
<dbReference type="Gene3D" id="1.10.510.10">
    <property type="entry name" value="Transferase(Phosphotransferase) domain 1"/>
    <property type="match status" value="1"/>
</dbReference>
<keyword evidence="9 14" id="KW-0067">ATP-binding</keyword>
<dbReference type="Proteomes" id="UP000623129">
    <property type="component" value="Unassembled WGS sequence"/>
</dbReference>
<comment type="subcellular location">
    <subcellularLocation>
        <location evidence="1">Cell membrane</location>
        <topology evidence="1">Single-pass membrane protein</topology>
    </subcellularLocation>
</comment>
<proteinExistence type="predicted"/>
<sequence>MSSSTLPTNSSSGGVKNSNSSSSASDISNTSPPNNSSSTPSVPPPPSQETQSSNDVPPPNNSNSNLNTGFNGKASPSPQGQENIPTPPTPPNNSNSNLNNVPPPQQSSEMPKSLSPPPPPQTSNPSSPVVLNARNPSSSPPPPNSNPNLNSKAPPPPTTVSPTPQTPQSEPIQPVYTSPSQITPANASTPLPPNQSNTPINSPVIQLLPKQTPPAGFSPTQQANAQAGLPGVKLPPPVSSSIYSPPFHSSPYSNLTQNSHTNKPNMHIGPLFIVIGAVSVLVAVLCLLGRKKKKLNVLVYRQDQHTKSNGVVYQQSYHYRGTPPTDHFFGPPRTSTSSQNFSGNQQGSNNGNYQAGYYPGTPNNHNGSKSCFSYEEILEMTGGFSRENLLGEGGFGCVYKGWLPDGRCVAVKQLKAGSGQGEREFQAEVEIISRIHHRHLVSLVGYCIVEHHRMLVYEFVPNSTLEHHLHGECIYGLSYHIIGITITLPGRRLAKVVPVMDWGKRMKIAIGSARGLAYLHDDCMVADFGLAKFSNDTYTHVSTCIMGSFGYLAPEYASSGKLTDRSDVFSFGVVLLELITGRKPVNADKSLVEWARPILVQALETGNIEELVDPRLESNYIRDEMYLMIEIAAACVRHSAPKRPRMVQVLRALDNDGGHVMDLTNGVKVGQSMAYDPNQYSPSEIQRFRQMAFSIEEEPSEDGETFDRPLTRSVEPNILIRQKSRK</sequence>
<evidence type="ECO:0000313" key="19">
    <source>
        <dbReference type="Proteomes" id="UP000623129"/>
    </source>
</evidence>
<comment type="caution">
    <text evidence="18">The sequence shown here is derived from an EMBL/GenBank/DDBJ whole genome shotgun (WGS) entry which is preliminary data.</text>
</comment>
<dbReference type="PROSITE" id="PS50011">
    <property type="entry name" value="PROTEIN_KINASE_DOM"/>
    <property type="match status" value="1"/>
</dbReference>
<keyword evidence="10 16" id="KW-1133">Transmembrane helix</keyword>
<reference evidence="18" key="1">
    <citation type="submission" date="2020-01" db="EMBL/GenBank/DDBJ databases">
        <title>Genome sequence of Kobresia littledalei, the first chromosome-level genome in the family Cyperaceae.</title>
        <authorList>
            <person name="Qu G."/>
        </authorList>
    </citation>
    <scope>NUCLEOTIDE SEQUENCE</scope>
    <source>
        <strain evidence="18">C.B.Clarke</strain>
        <tissue evidence="18">Leaf</tissue>
    </source>
</reference>
<evidence type="ECO:0000256" key="5">
    <source>
        <dbReference type="ARBA" id="ARBA00022679"/>
    </source>
</evidence>
<gene>
    <name evidence="18" type="ORF">FCM35_KLT02352</name>
</gene>
<evidence type="ECO:0000256" key="16">
    <source>
        <dbReference type="SAM" id="Phobius"/>
    </source>
</evidence>
<dbReference type="EC" id="2.7.11.1" evidence="2"/>
<keyword evidence="4" id="KW-0723">Serine/threonine-protein kinase</keyword>
<keyword evidence="3" id="KW-1003">Cell membrane</keyword>
<feature type="domain" description="Protein kinase" evidence="17">
    <location>
        <begin position="384"/>
        <end position="662"/>
    </location>
</feature>